<dbReference type="EMBL" id="CDMZ01002279">
    <property type="protein sequence ID" value="CEM41651.1"/>
    <property type="molecule type" value="Genomic_DNA"/>
</dbReference>
<dbReference type="Pfam" id="PF01174">
    <property type="entry name" value="SNO"/>
    <property type="match status" value="2"/>
</dbReference>
<comment type="catalytic activity">
    <reaction evidence="6">
        <text>L-glutamine + H2O = L-glutamate + NH4(+)</text>
        <dbReference type="Rhea" id="RHEA:15889"/>
        <dbReference type="ChEBI" id="CHEBI:15377"/>
        <dbReference type="ChEBI" id="CHEBI:28938"/>
        <dbReference type="ChEBI" id="CHEBI:29985"/>
        <dbReference type="ChEBI" id="CHEBI:58359"/>
        <dbReference type="EC" id="3.5.1.2"/>
    </reaction>
</comment>
<dbReference type="InterPro" id="IPR029062">
    <property type="entry name" value="Class_I_gatase-like"/>
</dbReference>
<dbReference type="SUPFAM" id="SSF52317">
    <property type="entry name" value="Class I glutamine amidotransferase-like"/>
    <property type="match status" value="2"/>
</dbReference>
<dbReference type="GO" id="GO:0005829">
    <property type="term" value="C:cytosol"/>
    <property type="evidence" value="ECO:0007669"/>
    <property type="project" value="TreeGrafter"/>
</dbReference>
<reference evidence="8" key="1">
    <citation type="submission" date="2014-11" db="EMBL/GenBank/DDBJ databases">
        <authorList>
            <person name="Otto D Thomas"/>
            <person name="Naeem Raeece"/>
        </authorList>
    </citation>
    <scope>NUCLEOTIDE SEQUENCE</scope>
</reference>
<evidence type="ECO:0000256" key="5">
    <source>
        <dbReference type="ARBA" id="ARBA00023239"/>
    </source>
</evidence>
<keyword evidence="5" id="KW-0456">Lyase</keyword>
<dbReference type="EC" id="3.5.1.2" evidence="2"/>
<keyword evidence="3" id="KW-0378">Hydrolase</keyword>
<dbReference type="GO" id="GO:0042823">
    <property type="term" value="P:pyridoxal phosphate biosynthetic process"/>
    <property type="evidence" value="ECO:0007669"/>
    <property type="project" value="InterPro"/>
</dbReference>
<dbReference type="PANTHER" id="PTHR31559">
    <property type="entry name" value="PYRIDOXAL 5'-PHOSPHATE SYNTHASE SUBUNIT SNO"/>
    <property type="match status" value="1"/>
</dbReference>
<dbReference type="PANTHER" id="PTHR31559:SF0">
    <property type="entry name" value="PYRIDOXAL 5'-PHOSPHATE SYNTHASE SUBUNIT SNO1-RELATED"/>
    <property type="match status" value="1"/>
</dbReference>
<gene>
    <name evidence="8" type="ORF">Cvel_6313</name>
</gene>
<feature type="region of interest" description="Disordered" evidence="7">
    <location>
        <begin position="218"/>
        <end position="280"/>
    </location>
</feature>
<keyword evidence="4" id="KW-0315">Glutamine amidotransferase</keyword>
<name>A0A0G4HCG2_9ALVE</name>
<evidence type="ECO:0000256" key="6">
    <source>
        <dbReference type="ARBA" id="ARBA00049534"/>
    </source>
</evidence>
<dbReference type="AlphaFoldDB" id="A0A0G4HCG2"/>
<dbReference type="InterPro" id="IPR002161">
    <property type="entry name" value="PdxT/SNO"/>
</dbReference>
<proteinExistence type="inferred from homology"/>
<dbReference type="PROSITE" id="PS01236">
    <property type="entry name" value="PDXT_SNO_1"/>
    <property type="match status" value="1"/>
</dbReference>
<evidence type="ECO:0000256" key="3">
    <source>
        <dbReference type="ARBA" id="ARBA00022801"/>
    </source>
</evidence>
<dbReference type="PROSITE" id="PS51130">
    <property type="entry name" value="PDXT_SNO_2"/>
    <property type="match status" value="1"/>
</dbReference>
<dbReference type="VEuPathDB" id="CryptoDB:Cvel_6313"/>
<evidence type="ECO:0000256" key="1">
    <source>
        <dbReference type="ARBA" id="ARBA00008345"/>
    </source>
</evidence>
<dbReference type="GO" id="GO:0016829">
    <property type="term" value="F:lyase activity"/>
    <property type="evidence" value="ECO:0007669"/>
    <property type="project" value="UniProtKB-KW"/>
</dbReference>
<organism evidence="8">
    <name type="scientific">Chromera velia CCMP2878</name>
    <dbReference type="NCBI Taxonomy" id="1169474"/>
    <lineage>
        <taxon>Eukaryota</taxon>
        <taxon>Sar</taxon>
        <taxon>Alveolata</taxon>
        <taxon>Colpodellida</taxon>
        <taxon>Chromeraceae</taxon>
        <taxon>Chromera</taxon>
    </lineage>
</organism>
<evidence type="ECO:0000256" key="7">
    <source>
        <dbReference type="SAM" id="MobiDB-lite"/>
    </source>
</evidence>
<dbReference type="InterPro" id="IPR021196">
    <property type="entry name" value="PdxT/SNO_CS"/>
</dbReference>
<sequence>MDGEGKAMRLGVLALQGAFEEHKKMVEALKFPSLEVVQVRTKEELGVCDALIIPGGESTTMRIIAQADELFLSLRQFALEEKKPVWGTCAGSILLSEHITSTSSGGKCLGSAEIAKLLLEAEEERERAAALSLCGKKEKTTDAYGEFVGGVDVITSRNFFGRQIASFECPIHPCGELAESEAAKSFKAVCIRAPAILATLSDEVEVLARLPLVPSQPAPPIQTSQLTEPHSPSSVTTTSAADEKAQGAGTGTPATPPRSLPPSPAPSQKAPETAPTLCAPPVEDVQSAKRGVGLASFREQEVIAAVAQGNILMTIFHPELTDDPFFHRYFVERFLGLKAEKA</sequence>
<dbReference type="GO" id="GO:1903600">
    <property type="term" value="C:glutaminase complex"/>
    <property type="evidence" value="ECO:0007669"/>
    <property type="project" value="TreeGrafter"/>
</dbReference>
<protein>
    <recommendedName>
        <fullName evidence="2">glutaminase</fullName>
        <ecNumber evidence="2">3.5.1.2</ecNumber>
    </recommendedName>
</protein>
<dbReference type="GO" id="GO:0008614">
    <property type="term" value="P:pyridoxine metabolic process"/>
    <property type="evidence" value="ECO:0007669"/>
    <property type="project" value="TreeGrafter"/>
</dbReference>
<accession>A0A0G4HCG2</accession>
<feature type="compositionally biased region" description="Pro residues" evidence="7">
    <location>
        <begin position="254"/>
        <end position="265"/>
    </location>
</feature>
<dbReference type="PhylomeDB" id="A0A0G4HCG2"/>
<evidence type="ECO:0000256" key="2">
    <source>
        <dbReference type="ARBA" id="ARBA00012918"/>
    </source>
</evidence>
<dbReference type="Gene3D" id="3.40.50.880">
    <property type="match status" value="1"/>
</dbReference>
<feature type="compositionally biased region" description="Polar residues" evidence="7">
    <location>
        <begin position="221"/>
        <end position="240"/>
    </location>
</feature>
<evidence type="ECO:0000256" key="4">
    <source>
        <dbReference type="ARBA" id="ARBA00022962"/>
    </source>
</evidence>
<evidence type="ECO:0000313" key="8">
    <source>
        <dbReference type="EMBL" id="CEM41651.1"/>
    </source>
</evidence>
<comment type="similarity">
    <text evidence="1">Belongs to the glutaminase PdxT/SNO family.</text>
</comment>
<dbReference type="GO" id="GO:0004359">
    <property type="term" value="F:glutaminase activity"/>
    <property type="evidence" value="ECO:0007669"/>
    <property type="project" value="UniProtKB-EC"/>
</dbReference>